<name>A0A8R1XR39_ONCVO</name>
<reference evidence="2" key="1">
    <citation type="submission" date="2013-10" db="EMBL/GenBank/DDBJ databases">
        <title>Genome sequencing of Onchocerca volvulus.</title>
        <authorList>
            <person name="Cotton J."/>
            <person name="Tsai J."/>
            <person name="Stanley E."/>
            <person name="Tracey A."/>
            <person name="Holroyd N."/>
            <person name="Lustigman S."/>
            <person name="Berriman M."/>
        </authorList>
    </citation>
    <scope>NUCLEOTIDE SEQUENCE</scope>
</reference>
<sequence length="345" mass="39420">MKYCHHFISRNQTDGLLFSKIVMNCDWNDLLSCSSYLSESKSTIGTSSLSSELTSVSFTDITVSSQESFDNDNSASLKETYPRTIQKKNLFAKSGKAIGIPNQTSSRKPDYQMHFAECFVAHYIKVKLLKCVSKKIAEDYKLQQVCPTIYEVINEQKFAKSIPTTINISPKNIVNFSLSHIPSSIATDESQVFSEAFMDEQSQQDSENDEKRIRSKNIKKKVMQKYYETVSKKILVFNTYPEIFWNDSDNTHTAAIIKLLKSMQSELLIERTYNFDKMIESIEREVSAIESICLPKELNIGKLAAGECIQISDEKSTVINTKEMFDQTLQIIDNLIIDIYRNIDN</sequence>
<proteinExistence type="predicted"/>
<reference evidence="1" key="2">
    <citation type="submission" date="2022-06" db="UniProtKB">
        <authorList>
            <consortium name="EnsemblMetazoa"/>
        </authorList>
    </citation>
    <scope>IDENTIFICATION</scope>
</reference>
<evidence type="ECO:0000313" key="2">
    <source>
        <dbReference type="Proteomes" id="UP000024404"/>
    </source>
</evidence>
<keyword evidence="2" id="KW-1185">Reference proteome</keyword>
<protein>
    <submittedName>
        <fullName evidence="1">Uncharacterized protein</fullName>
    </submittedName>
</protein>
<dbReference type="EMBL" id="CMVM020000016">
    <property type="status" value="NOT_ANNOTATED_CDS"/>
    <property type="molecule type" value="Genomic_DNA"/>
</dbReference>
<organism evidence="1 2">
    <name type="scientific">Onchocerca volvulus</name>
    <dbReference type="NCBI Taxonomy" id="6282"/>
    <lineage>
        <taxon>Eukaryota</taxon>
        <taxon>Metazoa</taxon>
        <taxon>Ecdysozoa</taxon>
        <taxon>Nematoda</taxon>
        <taxon>Chromadorea</taxon>
        <taxon>Rhabditida</taxon>
        <taxon>Spirurina</taxon>
        <taxon>Spiruromorpha</taxon>
        <taxon>Filarioidea</taxon>
        <taxon>Onchocercidae</taxon>
        <taxon>Onchocerca</taxon>
    </lineage>
</organism>
<dbReference type="EnsemblMetazoa" id="OVOC11937.1">
    <property type="protein sequence ID" value="OVOC11937.1"/>
    <property type="gene ID" value="WBGene00248746"/>
</dbReference>
<evidence type="ECO:0000313" key="1">
    <source>
        <dbReference type="EnsemblMetazoa" id="OVOC11937.1"/>
    </source>
</evidence>
<dbReference type="AlphaFoldDB" id="A0A8R1XR39"/>
<dbReference type="Proteomes" id="UP000024404">
    <property type="component" value="Unassembled WGS sequence"/>
</dbReference>
<accession>A0A8R1XR39</accession>